<evidence type="ECO:0000313" key="2">
    <source>
        <dbReference type="EMBL" id="QHU16746.1"/>
    </source>
</evidence>
<dbReference type="GO" id="GO:0005634">
    <property type="term" value="C:nucleus"/>
    <property type="evidence" value="ECO:0007669"/>
    <property type="project" value="UniProtKB-ARBA"/>
</dbReference>
<dbReference type="SUPFAM" id="SSF53335">
    <property type="entry name" value="S-adenosyl-L-methionine-dependent methyltransferases"/>
    <property type="match status" value="1"/>
</dbReference>
<dbReference type="PANTHER" id="PTHR16121:SF0">
    <property type="entry name" value="CAP-SPECIFIC MRNA (NUCLEOSIDE-2'-O-)-METHYLTRANSFERASE 1"/>
    <property type="match status" value="1"/>
</dbReference>
<protein>
    <recommendedName>
        <fullName evidence="1">Ribosomal RNA methyltransferase FtsJ domain-containing protein</fullName>
    </recommendedName>
</protein>
<dbReference type="GO" id="GO:0005737">
    <property type="term" value="C:cytoplasm"/>
    <property type="evidence" value="ECO:0007669"/>
    <property type="project" value="TreeGrafter"/>
</dbReference>
<dbReference type="GO" id="GO:0004483">
    <property type="term" value="F:methyltransferase cap1 activity"/>
    <property type="evidence" value="ECO:0007669"/>
    <property type="project" value="TreeGrafter"/>
</dbReference>
<dbReference type="PANTHER" id="PTHR16121">
    <property type="entry name" value="CAP-SPECIFIC MRNA (NUCLEOSIDE-2'-O-)-METHYLTRANSFERASE 1-RELATED"/>
    <property type="match status" value="1"/>
</dbReference>
<dbReference type="Pfam" id="PF01728">
    <property type="entry name" value="FtsJ"/>
    <property type="match status" value="1"/>
</dbReference>
<proteinExistence type="predicted"/>
<dbReference type="GO" id="GO:0032259">
    <property type="term" value="P:methylation"/>
    <property type="evidence" value="ECO:0007669"/>
    <property type="project" value="InterPro"/>
</dbReference>
<organism evidence="2">
    <name type="scientific">viral metagenome</name>
    <dbReference type="NCBI Taxonomy" id="1070528"/>
    <lineage>
        <taxon>unclassified sequences</taxon>
        <taxon>metagenomes</taxon>
        <taxon>organismal metagenomes</taxon>
    </lineage>
</organism>
<reference evidence="2" key="1">
    <citation type="journal article" date="2020" name="Nature">
        <title>Giant virus diversity and host interactions through global metagenomics.</title>
        <authorList>
            <person name="Schulz F."/>
            <person name="Roux S."/>
            <person name="Paez-Espino D."/>
            <person name="Jungbluth S."/>
            <person name="Walsh D.A."/>
            <person name="Denef V.J."/>
            <person name="McMahon K.D."/>
            <person name="Konstantinidis K.T."/>
            <person name="Eloe-Fadrosh E.A."/>
            <person name="Kyrpides N.C."/>
            <person name="Woyke T."/>
        </authorList>
    </citation>
    <scope>NUCLEOTIDE SEQUENCE</scope>
    <source>
        <strain evidence="2">GVMAG-S-3300012000-53</strain>
    </source>
</reference>
<dbReference type="InterPro" id="IPR002877">
    <property type="entry name" value="RNA_MeTrfase_FtsJ_dom"/>
</dbReference>
<feature type="domain" description="Ribosomal RNA methyltransferase FtsJ" evidence="1">
    <location>
        <begin position="83"/>
        <end position="282"/>
    </location>
</feature>
<dbReference type="EMBL" id="MN740889">
    <property type="protein sequence ID" value="QHU16746.1"/>
    <property type="molecule type" value="Genomic_DNA"/>
</dbReference>
<dbReference type="GO" id="GO:0006370">
    <property type="term" value="P:7-methylguanosine mRNA capping"/>
    <property type="evidence" value="ECO:0007669"/>
    <property type="project" value="TreeGrafter"/>
</dbReference>
<evidence type="ECO:0000259" key="1">
    <source>
        <dbReference type="Pfam" id="PF01728"/>
    </source>
</evidence>
<dbReference type="InterPro" id="IPR050851">
    <property type="entry name" value="mRNA_Cap_2O-Ribose_MeTrfase"/>
</dbReference>
<dbReference type="AlphaFoldDB" id="A0A6C0KHW3"/>
<dbReference type="InterPro" id="IPR029063">
    <property type="entry name" value="SAM-dependent_MTases_sf"/>
</dbReference>
<accession>A0A6C0KHW3</accession>
<sequence length="430" mass="50839">MTYYLLPRTSFLIHKYIDCIAEPTPPEIKYSNSLSSYLYYIKEQLDYHERDWDVFKKYTNPYEYIHSLVPSKKKSIAKCKPLSRSYFKMIEILNVFNIHFSNEPIRTFHLAEGPGGFIEALTHKRNNPNDKYVGMTLIDNDDDPNVPAWKKSSDFLMKNPNVFIEKGVDNTGNILSLDNFEYCKNKYGASMDVITGDGGFDFSFDFNNQEISIAKLLFAQICYAVTMQKKDGLFILKLFDCFMEHTVDLLYILSSFYERVYLIKPQTSRYANSEKYVVCRGFLFDTNEHFYPFIHHAFKKMSSTNDTIHRFLNVPLYYYFVSKIEEYNAIFGQQQIENIHYTISLIEHKYKQDKIENLIKMNLQKCIQWCIKHNIEYNNIMNFTNMYSIDTVDIPTNYMYDEDIPTQIYEPFMDELPILPMTIPTSKCEI</sequence>
<dbReference type="Gene3D" id="3.40.50.12760">
    <property type="match status" value="1"/>
</dbReference>
<name>A0A6C0KHW3_9ZZZZ</name>